<dbReference type="Pfam" id="PF05193">
    <property type="entry name" value="Peptidase_M16_C"/>
    <property type="match status" value="1"/>
</dbReference>
<dbReference type="InterPro" id="IPR007863">
    <property type="entry name" value="Peptidase_M16_C"/>
</dbReference>
<protein>
    <submittedName>
        <fullName evidence="2">Insulinase family protein</fullName>
    </submittedName>
</protein>
<proteinExistence type="predicted"/>
<dbReference type="AlphaFoldDB" id="A0A9D2SWB5"/>
<gene>
    <name evidence="2" type="ORF">H9702_06650</name>
</gene>
<sequence>MELTQGVTLRVLPSVKFKDVGIYVRFIHPLTPQFATKCSLMALMMSDRCEAYPTKQAMSRRSDELYGLSLGVQTVGYGAAQVMEMRARMIHPRFAHSASFLEECVCFLHELIFRPLFSEENFEEAKRVLRMKIERMQDDAAQYVVHRGLKAAGAGQPLAISSLGETDVLDSLTLSEMRETHQALLAQSGIEILVCGDLREEVCALFRKYFSFAPRLAKVDTHYVISADSEPQTVTEERDIPQTSIMVLYYTHTDVLDPDYYVLRVMNAMLGQYSSSLLFQNVREKNSLCYSIYSNLIAFDGALGIMTGVDPENVDKALGLIKEQVEKLCQGDFDDELLRVSQTMIRSSLKAGDDVMNSIVALQYQNDLLGRDYSSDTIISLIEQVSREAVIAMARKLEYRLTCIVGRKEVVHEDDQK</sequence>
<dbReference type="EMBL" id="DWWM01000042">
    <property type="protein sequence ID" value="HJC36794.1"/>
    <property type="molecule type" value="Genomic_DNA"/>
</dbReference>
<evidence type="ECO:0000313" key="3">
    <source>
        <dbReference type="Proteomes" id="UP000823896"/>
    </source>
</evidence>
<accession>A0A9D2SWB5</accession>
<evidence type="ECO:0000259" key="1">
    <source>
        <dbReference type="Pfam" id="PF05193"/>
    </source>
</evidence>
<dbReference type="GO" id="GO:0046872">
    <property type="term" value="F:metal ion binding"/>
    <property type="evidence" value="ECO:0007669"/>
    <property type="project" value="InterPro"/>
</dbReference>
<dbReference type="InterPro" id="IPR011249">
    <property type="entry name" value="Metalloenz_LuxS/M16"/>
</dbReference>
<reference evidence="2" key="2">
    <citation type="submission" date="2021-04" db="EMBL/GenBank/DDBJ databases">
        <authorList>
            <person name="Gilroy R."/>
        </authorList>
    </citation>
    <scope>NUCLEOTIDE SEQUENCE</scope>
    <source>
        <strain evidence="2">CHK187-11901</strain>
    </source>
</reference>
<dbReference type="Gene3D" id="3.30.830.10">
    <property type="entry name" value="Metalloenzyme, LuxS/M16 peptidase-like"/>
    <property type="match status" value="2"/>
</dbReference>
<evidence type="ECO:0000313" key="2">
    <source>
        <dbReference type="EMBL" id="HJC36794.1"/>
    </source>
</evidence>
<organism evidence="2 3">
    <name type="scientific">Candidatus Merdibacter merdavium</name>
    <dbReference type="NCBI Taxonomy" id="2838692"/>
    <lineage>
        <taxon>Bacteria</taxon>
        <taxon>Bacillati</taxon>
        <taxon>Bacillota</taxon>
        <taxon>Erysipelotrichia</taxon>
        <taxon>Erysipelotrichales</taxon>
        <taxon>Erysipelotrichaceae</taxon>
        <taxon>Merdibacter</taxon>
    </lineage>
</organism>
<dbReference type="SUPFAM" id="SSF63411">
    <property type="entry name" value="LuxS/MPP-like metallohydrolase"/>
    <property type="match status" value="2"/>
</dbReference>
<reference evidence="2" key="1">
    <citation type="journal article" date="2021" name="PeerJ">
        <title>Extensive microbial diversity within the chicken gut microbiome revealed by metagenomics and culture.</title>
        <authorList>
            <person name="Gilroy R."/>
            <person name="Ravi A."/>
            <person name="Getino M."/>
            <person name="Pursley I."/>
            <person name="Horton D.L."/>
            <person name="Alikhan N.F."/>
            <person name="Baker D."/>
            <person name="Gharbi K."/>
            <person name="Hall N."/>
            <person name="Watson M."/>
            <person name="Adriaenssens E.M."/>
            <person name="Foster-Nyarko E."/>
            <person name="Jarju S."/>
            <person name="Secka A."/>
            <person name="Antonio M."/>
            <person name="Oren A."/>
            <person name="Chaudhuri R.R."/>
            <person name="La Ragione R."/>
            <person name="Hildebrand F."/>
            <person name="Pallen M.J."/>
        </authorList>
    </citation>
    <scope>NUCLEOTIDE SEQUENCE</scope>
    <source>
        <strain evidence="2">CHK187-11901</strain>
    </source>
</reference>
<feature type="domain" description="Peptidase M16 C-terminal" evidence="1">
    <location>
        <begin position="171"/>
        <end position="339"/>
    </location>
</feature>
<dbReference type="PANTHER" id="PTHR11851:SF186">
    <property type="entry name" value="INACTIVE METALLOPROTEASE YMFF-RELATED"/>
    <property type="match status" value="1"/>
</dbReference>
<comment type="caution">
    <text evidence="2">The sequence shown here is derived from an EMBL/GenBank/DDBJ whole genome shotgun (WGS) entry which is preliminary data.</text>
</comment>
<dbReference type="Proteomes" id="UP000823896">
    <property type="component" value="Unassembled WGS sequence"/>
</dbReference>
<dbReference type="NCBIfam" id="NF047422">
    <property type="entry name" value="YfmF_fam"/>
    <property type="match status" value="1"/>
</dbReference>
<name>A0A9D2SWB5_9FIRM</name>
<dbReference type="PANTHER" id="PTHR11851">
    <property type="entry name" value="METALLOPROTEASE"/>
    <property type="match status" value="1"/>
</dbReference>
<dbReference type="InterPro" id="IPR050361">
    <property type="entry name" value="MPP/UQCRC_Complex"/>
</dbReference>